<dbReference type="InterPro" id="IPR010998">
    <property type="entry name" value="Integrase_recombinase_N"/>
</dbReference>
<dbReference type="GO" id="GO:0003677">
    <property type="term" value="F:DNA binding"/>
    <property type="evidence" value="ECO:0007669"/>
    <property type="project" value="UniProtKB-UniRule"/>
</dbReference>
<keyword evidence="2" id="KW-0229">DNA integration</keyword>
<evidence type="ECO:0000259" key="7">
    <source>
        <dbReference type="PROSITE" id="PS51900"/>
    </source>
</evidence>
<dbReference type="InterPro" id="IPR002104">
    <property type="entry name" value="Integrase_catalytic"/>
</dbReference>
<proteinExistence type="inferred from homology"/>
<dbReference type="GO" id="GO:0006310">
    <property type="term" value="P:DNA recombination"/>
    <property type="evidence" value="ECO:0007669"/>
    <property type="project" value="UniProtKB-KW"/>
</dbReference>
<dbReference type="InterPro" id="IPR013762">
    <property type="entry name" value="Integrase-like_cat_sf"/>
</dbReference>
<dbReference type="PROSITE" id="PS51900">
    <property type="entry name" value="CB"/>
    <property type="match status" value="1"/>
</dbReference>
<dbReference type="SUPFAM" id="SSF56349">
    <property type="entry name" value="DNA breaking-rejoining enzymes"/>
    <property type="match status" value="1"/>
</dbReference>
<evidence type="ECO:0000313" key="9">
    <source>
        <dbReference type="Proteomes" id="UP000664654"/>
    </source>
</evidence>
<dbReference type="EMBL" id="JAFKCV010000006">
    <property type="protein sequence ID" value="MBN7826134.1"/>
    <property type="molecule type" value="Genomic_DNA"/>
</dbReference>
<evidence type="ECO:0000256" key="3">
    <source>
        <dbReference type="ARBA" id="ARBA00023125"/>
    </source>
</evidence>
<keyword evidence="4" id="KW-0233">DNA recombination</keyword>
<dbReference type="Pfam" id="PF00589">
    <property type="entry name" value="Phage_integrase"/>
    <property type="match status" value="1"/>
</dbReference>
<organism evidence="8 9">
    <name type="scientific">Bowmanella dokdonensis</name>
    <dbReference type="NCBI Taxonomy" id="751969"/>
    <lineage>
        <taxon>Bacteria</taxon>
        <taxon>Pseudomonadati</taxon>
        <taxon>Pseudomonadota</taxon>
        <taxon>Gammaproteobacteria</taxon>
        <taxon>Alteromonadales</taxon>
        <taxon>Alteromonadaceae</taxon>
        <taxon>Bowmanella</taxon>
    </lineage>
</organism>
<dbReference type="Gene3D" id="1.10.443.10">
    <property type="entry name" value="Intergrase catalytic core"/>
    <property type="match status" value="1"/>
</dbReference>
<dbReference type="InterPro" id="IPR004107">
    <property type="entry name" value="Integrase_SAM-like_N"/>
</dbReference>
<comment type="caution">
    <text evidence="8">The sequence shown here is derived from an EMBL/GenBank/DDBJ whole genome shotgun (WGS) entry which is preliminary data.</text>
</comment>
<gene>
    <name evidence="8" type="ORF">J0A66_12935</name>
</gene>
<dbReference type="GO" id="GO:0015074">
    <property type="term" value="P:DNA integration"/>
    <property type="evidence" value="ECO:0007669"/>
    <property type="project" value="UniProtKB-KW"/>
</dbReference>
<keyword evidence="9" id="KW-1185">Reference proteome</keyword>
<evidence type="ECO:0000259" key="6">
    <source>
        <dbReference type="PROSITE" id="PS51898"/>
    </source>
</evidence>
<dbReference type="Proteomes" id="UP000664654">
    <property type="component" value="Unassembled WGS sequence"/>
</dbReference>
<feature type="domain" description="Tyr recombinase" evidence="6">
    <location>
        <begin position="101"/>
        <end position="314"/>
    </location>
</feature>
<comment type="similarity">
    <text evidence="1">Belongs to the 'phage' integrase family.</text>
</comment>
<protein>
    <submittedName>
        <fullName evidence="8">Integron integrase</fullName>
    </submittedName>
</protein>
<evidence type="ECO:0000256" key="5">
    <source>
        <dbReference type="PROSITE-ProRule" id="PRU01248"/>
    </source>
</evidence>
<dbReference type="InterPro" id="IPR044068">
    <property type="entry name" value="CB"/>
</dbReference>
<dbReference type="Gene3D" id="1.10.150.130">
    <property type="match status" value="1"/>
</dbReference>
<dbReference type="Pfam" id="PF13495">
    <property type="entry name" value="Phage_int_SAM_4"/>
    <property type="match status" value="1"/>
</dbReference>
<dbReference type="InterPro" id="IPR011946">
    <property type="entry name" value="Integrase_integron-type"/>
</dbReference>
<keyword evidence="3 5" id="KW-0238">DNA-binding</keyword>
<dbReference type="PANTHER" id="PTHR30349:SF64">
    <property type="entry name" value="PROPHAGE INTEGRASE INTD-RELATED"/>
    <property type="match status" value="1"/>
</dbReference>
<dbReference type="AlphaFoldDB" id="A0A939DP31"/>
<dbReference type="RefSeq" id="WP_206574234.1">
    <property type="nucleotide sequence ID" value="NZ_JAFKCV010000006.1"/>
</dbReference>
<dbReference type="NCBIfam" id="TIGR02249">
    <property type="entry name" value="integrase_gron"/>
    <property type="match status" value="1"/>
</dbReference>
<dbReference type="InterPro" id="IPR050090">
    <property type="entry name" value="Tyrosine_recombinase_XerCD"/>
</dbReference>
<name>A0A939DP31_9ALTE</name>
<reference evidence="8" key="1">
    <citation type="submission" date="2021-03" db="EMBL/GenBank/DDBJ databases">
        <title>novel species isolated from a fishpond in China.</title>
        <authorList>
            <person name="Lu H."/>
            <person name="Cai Z."/>
        </authorList>
    </citation>
    <scope>NUCLEOTIDE SEQUENCE</scope>
    <source>
        <strain evidence="8">JCM 30855</strain>
    </source>
</reference>
<sequence>MGKSAFLEQVRCELRTRQYSLRTEKTYLFWIRNFIRFNEKRHPSEMGNAEIERFLSYLAVRRQVSAATQNLALCAIVFMYRHLLNREIADLNYSYTRTPKNLPTVLGADEVAAILGQMRGKIRLITSLLYGCGLRIQEALMLRVKDIDLSGRSVFVFRGKGSKDRYTLLPASLVPSLQWQIEQVRQLHQEDLRLGHGLTSVPASLFRKYQGTLKDFAWQYLFPSTTRCVHPHDGYVCRHHLHPSAYTKQLRKAVIASGVAKRVTAHTFRHSFATRLLQLGTDIRTVQELLGHTDLRTTEIYTHVLGNRRAGTTSPLDALPAGIAEDLPGYQPQHSGDSELALLNRHCA</sequence>
<dbReference type="PANTHER" id="PTHR30349">
    <property type="entry name" value="PHAGE INTEGRASE-RELATED"/>
    <property type="match status" value="1"/>
</dbReference>
<evidence type="ECO:0000256" key="1">
    <source>
        <dbReference type="ARBA" id="ARBA00008857"/>
    </source>
</evidence>
<feature type="domain" description="Core-binding (CB)" evidence="7">
    <location>
        <begin position="1"/>
        <end position="84"/>
    </location>
</feature>
<evidence type="ECO:0000256" key="2">
    <source>
        <dbReference type="ARBA" id="ARBA00022908"/>
    </source>
</evidence>
<evidence type="ECO:0000256" key="4">
    <source>
        <dbReference type="ARBA" id="ARBA00023172"/>
    </source>
</evidence>
<accession>A0A939DP31</accession>
<evidence type="ECO:0000313" key="8">
    <source>
        <dbReference type="EMBL" id="MBN7826134.1"/>
    </source>
</evidence>
<dbReference type="InterPro" id="IPR011010">
    <property type="entry name" value="DNA_brk_join_enz"/>
</dbReference>
<dbReference type="PROSITE" id="PS51898">
    <property type="entry name" value="TYR_RECOMBINASE"/>
    <property type="match status" value="1"/>
</dbReference>